<feature type="region of interest" description="Disordered" evidence="14">
    <location>
        <begin position="440"/>
        <end position="459"/>
    </location>
</feature>
<dbReference type="PANTHER" id="PTHR32472:SF10">
    <property type="entry name" value="DNA REPAIR PROTEIN RADA-LIKE PROTEIN"/>
    <property type="match status" value="1"/>
</dbReference>
<dbReference type="InterPro" id="IPR027417">
    <property type="entry name" value="P-loop_NTPase"/>
</dbReference>
<organism evidence="16 17">
    <name type="scientific">Rhodococcus aetherivorans</name>
    <dbReference type="NCBI Taxonomy" id="191292"/>
    <lineage>
        <taxon>Bacteria</taxon>
        <taxon>Bacillati</taxon>
        <taxon>Actinomycetota</taxon>
        <taxon>Actinomycetes</taxon>
        <taxon>Mycobacteriales</taxon>
        <taxon>Nocardiaceae</taxon>
        <taxon>Rhodococcus</taxon>
    </lineage>
</organism>
<keyword evidence="10 11" id="KW-0234">DNA repair</keyword>
<evidence type="ECO:0000313" key="17">
    <source>
        <dbReference type="Proteomes" id="UP000325466"/>
    </source>
</evidence>
<dbReference type="EMBL" id="BLAH01000026">
    <property type="protein sequence ID" value="GES35590.1"/>
    <property type="molecule type" value="Genomic_DNA"/>
</dbReference>
<evidence type="ECO:0000256" key="2">
    <source>
        <dbReference type="ARBA" id="ARBA00022741"/>
    </source>
</evidence>
<keyword evidence="1 11" id="KW-0479">Metal-binding</keyword>
<keyword evidence="5" id="KW-0378">Hydrolase</keyword>
<dbReference type="SMART" id="SM00382">
    <property type="entry name" value="AAA"/>
    <property type="match status" value="1"/>
</dbReference>
<dbReference type="NCBIfam" id="TIGR00416">
    <property type="entry name" value="sms"/>
    <property type="match status" value="1"/>
</dbReference>
<comment type="caution">
    <text evidence="16">The sequence shown here is derived from an EMBL/GenBank/DDBJ whole genome shotgun (WGS) entry which is preliminary data.</text>
</comment>
<evidence type="ECO:0000256" key="6">
    <source>
        <dbReference type="ARBA" id="ARBA00022833"/>
    </source>
</evidence>
<evidence type="ECO:0000256" key="7">
    <source>
        <dbReference type="ARBA" id="ARBA00022840"/>
    </source>
</evidence>
<dbReference type="PANTHER" id="PTHR32472">
    <property type="entry name" value="DNA REPAIR PROTEIN RADA"/>
    <property type="match status" value="1"/>
</dbReference>
<sequence>MVAKTKSIYRCTDCGHTVAKWVGRCPDCGTWGSMDEAPALPAAVASRPGTSLARAGAAALLPTTPATPLTLVDSRTTHAKPTGIEELDRVLGGGVVPGSVVLLAGEPGVGKSTLLLEVVHRWARRGSDDRALYVTGEESAGQVRLRADRTGSVHERVFLAAESDLATIFGHIEQVKPTLLVVDSVQTMLAADVEGVSGGVTQVRAVTSALTSLAKASGVPVLLIGHVTKDGAVAGPRSLEHLVDVVLHFEGDKHSTLRMVRGVKNRFGAADEVGCFELTEGGIVGVSDPSGLFLHHRTEEVAGTAVTVTMDGKRPLLGELQALVVPTQNPAPRRAVSGLDAARVAMVLAVLERRCRLPLGKCDVYASTVGGMRITDPAADLALALAVASAARERPLPPGTVLLGEVGLAGEVRRVTGVGRRIAEAGRLGFTRAIVPHEPAAAPVGGRTSRSPASAGDPIEVGNVGQALAALGM</sequence>
<comment type="function">
    <text evidence="11">Plays a role in repairing double-strand DNA breaks, probably involving stabilizing or processing branched DNA or blocked replication forks.</text>
</comment>
<evidence type="ECO:0000256" key="10">
    <source>
        <dbReference type="ARBA" id="ARBA00023204"/>
    </source>
</evidence>
<gene>
    <name evidence="11" type="primary">radA</name>
    <name evidence="16" type="ORF">RAJCM14343_0839</name>
</gene>
<dbReference type="InterPro" id="IPR004504">
    <property type="entry name" value="DNA_repair_RadA"/>
</dbReference>
<keyword evidence="9 11" id="KW-0238">DNA-binding</keyword>
<dbReference type="HAMAP" id="MF_01498">
    <property type="entry name" value="RadA_bact"/>
    <property type="match status" value="1"/>
</dbReference>
<dbReference type="InterPro" id="IPR003593">
    <property type="entry name" value="AAA+_ATPase"/>
</dbReference>
<evidence type="ECO:0000256" key="13">
    <source>
        <dbReference type="RuleBase" id="RU003555"/>
    </source>
</evidence>
<keyword evidence="17" id="KW-1185">Reference proteome</keyword>
<reference evidence="16 17" key="1">
    <citation type="journal article" date="2018" name="Biodegradation">
        <title>1,4-Dioxane degradation characteristics of Rhodococcus aetherivorans JCM 14343.</title>
        <authorList>
            <person name="Inoue D."/>
            <person name="Tsunoda T."/>
            <person name="Yamamoto N."/>
            <person name="Ike M."/>
            <person name="Sei K."/>
        </authorList>
    </citation>
    <scope>NUCLEOTIDE SEQUENCE [LARGE SCALE GENOMIC DNA]</scope>
    <source>
        <strain evidence="16 17">JCM 14343</strain>
    </source>
</reference>
<keyword evidence="4 13" id="KW-0863">Zinc-finger</keyword>
<proteinExistence type="inferred from homology"/>
<comment type="domain">
    <text evidence="11">The middle region has homology to RecA with ATPase motifs including the RadA KNRFG motif, while the C-terminus is homologous to Lon protease.</text>
</comment>
<evidence type="ECO:0000256" key="12">
    <source>
        <dbReference type="NCBIfam" id="TIGR00416"/>
    </source>
</evidence>
<dbReference type="InterPro" id="IPR041166">
    <property type="entry name" value="Rubredoxin_2"/>
</dbReference>
<accession>A0ABQ0YGB4</accession>
<feature type="short sequence motif" description="RadA KNRFG motif" evidence="11">
    <location>
        <begin position="264"/>
        <end position="268"/>
    </location>
</feature>
<dbReference type="SUPFAM" id="SSF52540">
    <property type="entry name" value="P-loop containing nucleoside triphosphate hydrolases"/>
    <property type="match status" value="1"/>
</dbReference>
<protein>
    <recommendedName>
        <fullName evidence="11 12">DNA repair protein RadA</fullName>
    </recommendedName>
</protein>
<name>A0ABQ0YGB4_9NOCA</name>
<evidence type="ECO:0000256" key="8">
    <source>
        <dbReference type="ARBA" id="ARBA00023016"/>
    </source>
</evidence>
<evidence type="ECO:0000256" key="4">
    <source>
        <dbReference type="ARBA" id="ARBA00022771"/>
    </source>
</evidence>
<keyword evidence="2 11" id="KW-0547">Nucleotide-binding</keyword>
<dbReference type="InterPro" id="IPR020588">
    <property type="entry name" value="RecA_ATP-bd"/>
</dbReference>
<feature type="binding site" evidence="11">
    <location>
        <begin position="105"/>
        <end position="112"/>
    </location>
    <ligand>
        <name>ATP</name>
        <dbReference type="ChEBI" id="CHEBI:30616"/>
    </ligand>
</feature>
<dbReference type="PROSITE" id="PS50162">
    <property type="entry name" value="RECA_2"/>
    <property type="match status" value="1"/>
</dbReference>
<dbReference type="Pfam" id="PF18073">
    <property type="entry name" value="Zn_ribbon_LapB"/>
    <property type="match status" value="1"/>
</dbReference>
<evidence type="ECO:0000256" key="3">
    <source>
        <dbReference type="ARBA" id="ARBA00022763"/>
    </source>
</evidence>
<evidence type="ECO:0000256" key="1">
    <source>
        <dbReference type="ARBA" id="ARBA00022723"/>
    </source>
</evidence>
<dbReference type="PRINTS" id="PR01874">
    <property type="entry name" value="DNAREPAIRADA"/>
</dbReference>
<evidence type="ECO:0000256" key="9">
    <source>
        <dbReference type="ARBA" id="ARBA00023125"/>
    </source>
</evidence>
<evidence type="ECO:0000256" key="11">
    <source>
        <dbReference type="HAMAP-Rule" id="MF_01498"/>
    </source>
</evidence>
<evidence type="ECO:0000313" key="16">
    <source>
        <dbReference type="EMBL" id="GES35590.1"/>
    </source>
</evidence>
<feature type="region of interest" description="Lon-protease-like" evidence="11">
    <location>
        <begin position="363"/>
        <end position="473"/>
    </location>
</feature>
<dbReference type="SUPFAM" id="SSF54211">
    <property type="entry name" value="Ribosomal protein S5 domain 2-like"/>
    <property type="match status" value="1"/>
</dbReference>
<dbReference type="InterPro" id="IPR014721">
    <property type="entry name" value="Ribsml_uS5_D2-typ_fold_subgr"/>
</dbReference>
<keyword evidence="3 11" id="KW-0227">DNA damage</keyword>
<comment type="function">
    <text evidence="13">DNA-dependent ATPase involved in processing of recombination intermediates, plays a role in repairing DNA breaks. Stimulates the branch migration of RecA-mediated strand transfer reactions, allowing the 3' invading strand to extend heteroduplex DNA faster. Binds ssDNA in the presence of ADP but not other nucleotides, has ATPase activity that is stimulated by ssDNA and various branched DNA structures, but inhibited by SSB. Does not have RecA's homology-searching function.</text>
</comment>
<evidence type="ECO:0000259" key="15">
    <source>
        <dbReference type="PROSITE" id="PS50162"/>
    </source>
</evidence>
<evidence type="ECO:0000256" key="5">
    <source>
        <dbReference type="ARBA" id="ARBA00022801"/>
    </source>
</evidence>
<dbReference type="Proteomes" id="UP000325466">
    <property type="component" value="Unassembled WGS sequence"/>
</dbReference>
<keyword evidence="8 11" id="KW-0346">Stress response</keyword>
<feature type="domain" description="RecA family profile 1" evidence="15">
    <location>
        <begin position="76"/>
        <end position="227"/>
    </location>
</feature>
<dbReference type="InterPro" id="IPR020568">
    <property type="entry name" value="Ribosomal_Su5_D2-typ_SF"/>
</dbReference>
<dbReference type="Gene3D" id="3.40.50.300">
    <property type="entry name" value="P-loop containing nucleotide triphosphate hydrolases"/>
    <property type="match status" value="1"/>
</dbReference>
<dbReference type="Gene3D" id="3.30.230.10">
    <property type="match status" value="1"/>
</dbReference>
<keyword evidence="7 11" id="KW-0067">ATP-binding</keyword>
<dbReference type="Pfam" id="PF13481">
    <property type="entry name" value="AAA_25"/>
    <property type="match status" value="1"/>
</dbReference>
<keyword evidence="6 13" id="KW-0862">Zinc</keyword>
<evidence type="ECO:0000256" key="14">
    <source>
        <dbReference type="SAM" id="MobiDB-lite"/>
    </source>
</evidence>
<dbReference type="Pfam" id="PF13541">
    <property type="entry name" value="ChlI"/>
    <property type="match status" value="1"/>
</dbReference>
<comment type="similarity">
    <text evidence="11 13">Belongs to the RecA family. RadA subfamily.</text>
</comment>